<evidence type="ECO:0000313" key="2">
    <source>
        <dbReference type="EMBL" id="CAL4122127.1"/>
    </source>
</evidence>
<evidence type="ECO:0000313" key="3">
    <source>
        <dbReference type="Proteomes" id="UP001497623"/>
    </source>
</evidence>
<protein>
    <submittedName>
        <fullName evidence="2">Uncharacterized protein</fullName>
    </submittedName>
</protein>
<comment type="caution">
    <text evidence="2">The sequence shown here is derived from an EMBL/GenBank/DDBJ whole genome shotgun (WGS) entry which is preliminary data.</text>
</comment>
<keyword evidence="3" id="KW-1185">Reference proteome</keyword>
<sequence length="529" mass="59505">TMNKITLFLILVLKLANCYLYRINVPKPNINGLTDESLDISLLNIDRQKNAARRIYISLQQSRQPTNYIERFIPHRNYRKWRTSRSVRTRVDHRYVNPDVSNGVNYVATEPRLSPTEIRTDTSRFFSPKDAEFPYLTSYLQSKPVVFNKARVYIPKGAKFRFISPLLQAKQVGLYKARLYFPKYDKPSNNRISYQPFDNTNRADKNHIPIYCVQTQCESSLYTQPAISNTFNPSVTPSTLQDDTQSHLIPTVQYSVPLSPTISSLPYDSFNTQPEENVPTGVLHQDDVNLPQESPFRNVDSLHHLTSTGLNNPPSIPNVPAGVLHRDDMNVPQKSPFRDVDSLHPLTSTGSNNPPSIPNVPAGVLHRDDMNVPQESPFRDVDSIHHLTSTGLNNPLSIPNVPTGVLHRDDLKVPQESTSQGVDSLHHLTSTGLNNPPSNPNPIMERLILPTLALPKLEPALIPKSPHTDDVVQPSYLHPSQLEVLKAIVDGVIYRADYPNIGVHSTQLQGQSLTPKQQRPKGVIYYPSA</sequence>
<feature type="signal peptide" evidence="1">
    <location>
        <begin position="1"/>
        <end position="20"/>
    </location>
</feature>
<dbReference type="EMBL" id="CAXKWB010019585">
    <property type="protein sequence ID" value="CAL4122127.1"/>
    <property type="molecule type" value="Genomic_DNA"/>
</dbReference>
<feature type="non-terminal residue" evidence="2">
    <location>
        <position position="1"/>
    </location>
</feature>
<feature type="chain" id="PRO_5043886910" evidence="1">
    <location>
        <begin position="21"/>
        <end position="529"/>
    </location>
</feature>
<dbReference type="Proteomes" id="UP001497623">
    <property type="component" value="Unassembled WGS sequence"/>
</dbReference>
<reference evidence="2 3" key="1">
    <citation type="submission" date="2024-05" db="EMBL/GenBank/DDBJ databases">
        <authorList>
            <person name="Wallberg A."/>
        </authorList>
    </citation>
    <scope>NUCLEOTIDE SEQUENCE [LARGE SCALE GENOMIC DNA]</scope>
</reference>
<organism evidence="2 3">
    <name type="scientific">Meganyctiphanes norvegica</name>
    <name type="common">Northern krill</name>
    <name type="synonym">Thysanopoda norvegica</name>
    <dbReference type="NCBI Taxonomy" id="48144"/>
    <lineage>
        <taxon>Eukaryota</taxon>
        <taxon>Metazoa</taxon>
        <taxon>Ecdysozoa</taxon>
        <taxon>Arthropoda</taxon>
        <taxon>Crustacea</taxon>
        <taxon>Multicrustacea</taxon>
        <taxon>Malacostraca</taxon>
        <taxon>Eumalacostraca</taxon>
        <taxon>Eucarida</taxon>
        <taxon>Euphausiacea</taxon>
        <taxon>Euphausiidae</taxon>
        <taxon>Meganyctiphanes</taxon>
    </lineage>
</organism>
<name>A0AAV2RFK6_MEGNR</name>
<gene>
    <name evidence="2" type="ORF">MNOR_LOCUS22849</name>
</gene>
<accession>A0AAV2RFK6</accession>
<dbReference type="AlphaFoldDB" id="A0AAV2RFK6"/>
<evidence type="ECO:0000256" key="1">
    <source>
        <dbReference type="SAM" id="SignalP"/>
    </source>
</evidence>
<proteinExistence type="predicted"/>
<keyword evidence="1" id="KW-0732">Signal</keyword>